<comment type="caution">
    <text evidence="1">The sequence shown here is derived from an EMBL/GenBank/DDBJ whole genome shotgun (WGS) entry which is preliminary data.</text>
</comment>
<sequence length="96" mass="11103">MKFFEVKAPYYYALIAASNKEECADLYEQVVADIEDREEFFRCLQNLDKNEAIEKNAETISEETLEPMGMEESTNEVLEIIRNQKSCVLSIDPTLL</sequence>
<protein>
    <submittedName>
        <fullName evidence="1">Uncharacterized protein</fullName>
    </submittedName>
</protein>
<organism evidence="1 2">
    <name type="scientific">Enterococcus faecium</name>
    <name type="common">Streptococcus faecium</name>
    <dbReference type="NCBI Taxonomy" id="1352"/>
    <lineage>
        <taxon>Bacteria</taxon>
        <taxon>Bacillati</taxon>
        <taxon>Bacillota</taxon>
        <taxon>Bacilli</taxon>
        <taxon>Lactobacillales</taxon>
        <taxon>Enterococcaceae</taxon>
        <taxon>Enterococcus</taxon>
    </lineage>
</organism>
<dbReference type="Proteomes" id="UP000194737">
    <property type="component" value="Unassembled WGS sequence"/>
</dbReference>
<dbReference type="EMBL" id="NGLB01000004">
    <property type="protein sequence ID" value="OTN94142.1"/>
    <property type="molecule type" value="Genomic_DNA"/>
</dbReference>
<name>A0AB73N763_ENTFC</name>
<dbReference type="RefSeq" id="WP_086325233.1">
    <property type="nucleotide sequence ID" value="NZ_NGLB01000004.1"/>
</dbReference>
<gene>
    <name evidence="1" type="ORF">A5804_002816</name>
</gene>
<reference evidence="1 2" key="1">
    <citation type="submission" date="2017-05" db="EMBL/GenBank/DDBJ databases">
        <title>The Genome Sequence of Enterococcus faecium 6F2_DIV0138.</title>
        <authorList>
            <consortium name="The Broad Institute Genomics Platform"/>
            <consortium name="The Broad Institute Genomic Center for Infectious Diseases"/>
            <person name="Earl A."/>
            <person name="Manson A."/>
            <person name="Schwartman J."/>
            <person name="Gilmore M."/>
            <person name="Abouelleil A."/>
            <person name="Cao P."/>
            <person name="Chapman S."/>
            <person name="Cusick C."/>
            <person name="Shea T."/>
            <person name="Young S."/>
            <person name="Neafsey D."/>
            <person name="Nusbaum C."/>
            <person name="Birren B."/>
        </authorList>
    </citation>
    <scope>NUCLEOTIDE SEQUENCE [LARGE SCALE GENOMIC DNA]</scope>
    <source>
        <strain evidence="1 2">6F2_DIV0138</strain>
    </source>
</reference>
<proteinExistence type="predicted"/>
<accession>A0AB73N763</accession>
<dbReference type="AlphaFoldDB" id="A0AB73N763"/>
<evidence type="ECO:0000313" key="2">
    <source>
        <dbReference type="Proteomes" id="UP000194737"/>
    </source>
</evidence>
<evidence type="ECO:0000313" key="1">
    <source>
        <dbReference type="EMBL" id="OTN94142.1"/>
    </source>
</evidence>